<dbReference type="EMBL" id="FUKW01000152">
    <property type="protein sequence ID" value="SJN44691.1"/>
    <property type="molecule type" value="Genomic_DNA"/>
</dbReference>
<proteinExistence type="predicted"/>
<feature type="domain" description="Amidase" evidence="1">
    <location>
        <begin position="1"/>
        <end position="57"/>
    </location>
</feature>
<dbReference type="SUPFAM" id="SSF75304">
    <property type="entry name" value="Amidase signature (AS) enzymes"/>
    <property type="match status" value="1"/>
</dbReference>
<dbReference type="AlphaFoldDB" id="A0A1R4KK19"/>
<dbReference type="Pfam" id="PF01425">
    <property type="entry name" value="Amidase"/>
    <property type="match status" value="1"/>
</dbReference>
<gene>
    <name evidence="2" type="ORF">FM115_10750</name>
</gene>
<evidence type="ECO:0000313" key="2">
    <source>
        <dbReference type="EMBL" id="SJN44691.1"/>
    </source>
</evidence>
<dbReference type="InterPro" id="IPR023631">
    <property type="entry name" value="Amidase_dom"/>
</dbReference>
<dbReference type="Proteomes" id="UP000195611">
    <property type="component" value="Unassembled WGS sequence"/>
</dbReference>
<dbReference type="Gene3D" id="3.90.1300.10">
    <property type="entry name" value="Amidase signature (AS) domain"/>
    <property type="match status" value="1"/>
</dbReference>
<reference evidence="2 3" key="1">
    <citation type="submission" date="2017-02" db="EMBL/GenBank/DDBJ databases">
        <authorList>
            <person name="Peterson S.W."/>
        </authorList>
    </citation>
    <scope>NUCLEOTIDE SEQUENCE [LARGE SCALE GENOMIC DNA]</scope>
    <source>
        <strain evidence="2 3">42ea</strain>
    </source>
</reference>
<accession>A0A1R4KK19</accession>
<sequence>MHGILIVIKDNVDTKDKMHTPANSLLLKDHFAQEEAFIVKQLRKAGAIILGKINLTE</sequence>
<evidence type="ECO:0000313" key="3">
    <source>
        <dbReference type="Proteomes" id="UP000195611"/>
    </source>
</evidence>
<dbReference type="PANTHER" id="PTHR42678:SF34">
    <property type="entry name" value="OS04G0183300 PROTEIN"/>
    <property type="match status" value="1"/>
</dbReference>
<protein>
    <submittedName>
        <fullName evidence="2">Amidase</fullName>
    </submittedName>
</protein>
<organism evidence="2 3">
    <name type="scientific">Marinilactibacillus psychrotolerans 42ea</name>
    <dbReference type="NCBI Taxonomy" id="1255609"/>
    <lineage>
        <taxon>Bacteria</taxon>
        <taxon>Bacillati</taxon>
        <taxon>Bacillota</taxon>
        <taxon>Bacilli</taxon>
        <taxon>Lactobacillales</taxon>
        <taxon>Carnobacteriaceae</taxon>
        <taxon>Marinilactibacillus</taxon>
    </lineage>
</organism>
<dbReference type="InterPro" id="IPR036928">
    <property type="entry name" value="AS_sf"/>
</dbReference>
<evidence type="ECO:0000259" key="1">
    <source>
        <dbReference type="Pfam" id="PF01425"/>
    </source>
</evidence>
<name>A0A1R4KK19_9LACT</name>
<dbReference type="PANTHER" id="PTHR42678">
    <property type="entry name" value="AMIDASE"/>
    <property type="match status" value="1"/>
</dbReference>